<dbReference type="Gene3D" id="3.40.190.10">
    <property type="entry name" value="Periplasmic binding protein-like II"/>
    <property type="match status" value="2"/>
</dbReference>
<dbReference type="SUPFAM" id="SSF53850">
    <property type="entry name" value="Periplasmic binding protein-like II"/>
    <property type="match status" value="1"/>
</dbReference>
<accession>A0A423UFM7</accession>
<organism evidence="1 2">
    <name type="scientific">Bifidobacterium mongoliense</name>
    <dbReference type="NCBI Taxonomy" id="518643"/>
    <lineage>
        <taxon>Bacteria</taxon>
        <taxon>Bacillati</taxon>
        <taxon>Actinomycetota</taxon>
        <taxon>Actinomycetes</taxon>
        <taxon>Bifidobacteriales</taxon>
        <taxon>Bifidobacteriaceae</taxon>
        <taxon>Bifidobacterium</taxon>
    </lineage>
</organism>
<dbReference type="AlphaFoldDB" id="A0A423UFM7"/>
<evidence type="ECO:0000313" key="1">
    <source>
        <dbReference type="EMBL" id="ROT87528.1"/>
    </source>
</evidence>
<evidence type="ECO:0000313" key="2">
    <source>
        <dbReference type="Proteomes" id="UP000285266"/>
    </source>
</evidence>
<reference evidence="1 2" key="1">
    <citation type="submission" date="2018-07" db="EMBL/GenBank/DDBJ databases">
        <title>The role of parmesan cheese in vectoring bovine microbiota.</title>
        <authorList>
            <person name="Lugli G.A."/>
            <person name="Milani C."/>
        </authorList>
    </citation>
    <scope>NUCLEOTIDE SEQUENCE [LARGE SCALE GENOMIC DNA]</scope>
    <source>
        <strain evidence="1 2">BMONG18</strain>
    </source>
</reference>
<gene>
    <name evidence="1" type="ORF">BMONG18_0068</name>
</gene>
<sequence>MPERCKIKNYLTDSRYKDLITYMHQLWSDGVISSEAFTHDWSKYTGTAKGNGTTATVGFTWMWTPSDIFGTKIADQYVTIPSLKASDGQSETPVWAYNGDELAYKADTIVVSSAVKNKEAALKLVDAFYAPDMSIQARYGAFGSAVKKNAVNDYKVLDAPAGQNVSDWQFYQSLSDGAPGWISDDMKLELPAAQSEVKGVDKVYDNDYKNVNFNKDVLYANMPMTEEQTNTMNSNNTGITQYAMSKFATWVTKGGVDKDWDTYVSYLKKNKLDDNIKIQQQVYDAFQKNMHLIGVNLNDQN</sequence>
<protein>
    <submittedName>
        <fullName evidence="1">ABC transporter substrate-binding protein</fullName>
    </submittedName>
</protein>
<name>A0A423UFM7_9BIFI</name>
<dbReference type="EMBL" id="QRAJ01000001">
    <property type="protein sequence ID" value="ROT87528.1"/>
    <property type="molecule type" value="Genomic_DNA"/>
</dbReference>
<proteinExistence type="predicted"/>
<dbReference type="Proteomes" id="UP000285266">
    <property type="component" value="Unassembled WGS sequence"/>
</dbReference>
<comment type="caution">
    <text evidence="1">The sequence shown here is derived from an EMBL/GenBank/DDBJ whole genome shotgun (WGS) entry which is preliminary data.</text>
</comment>